<keyword evidence="2" id="KW-0963">Cytoplasm</keyword>
<accession>C1G2V5</accession>
<gene>
    <name evidence="8" type="ORF">PADG_01271</name>
</gene>
<keyword evidence="4" id="KW-0819">tRNA processing</keyword>
<dbReference type="InterPro" id="IPR036322">
    <property type="entry name" value="WD40_repeat_dom_sf"/>
</dbReference>
<feature type="repeat" description="WD" evidence="7">
    <location>
        <begin position="883"/>
        <end position="917"/>
    </location>
</feature>
<dbReference type="GeneID" id="22580971"/>
<evidence type="ECO:0000313" key="8">
    <source>
        <dbReference type="EMBL" id="EEH45121.2"/>
    </source>
</evidence>
<dbReference type="InParanoid" id="C1G2V5"/>
<dbReference type="PANTHER" id="PTHR14344">
    <property type="entry name" value="WD REPEAT PROTEIN"/>
    <property type="match status" value="1"/>
</dbReference>
<evidence type="ECO:0000256" key="3">
    <source>
        <dbReference type="ARBA" id="ARBA00022574"/>
    </source>
</evidence>
<comment type="subcellular location">
    <subcellularLocation>
        <location evidence="1">Cytoplasm</location>
    </subcellularLocation>
</comment>
<dbReference type="FunCoup" id="C1G2V5">
    <property type="interactions" value="565"/>
</dbReference>
<dbReference type="InterPro" id="IPR015943">
    <property type="entry name" value="WD40/YVTN_repeat-like_dom_sf"/>
</dbReference>
<keyword evidence="5" id="KW-0677">Repeat</keyword>
<dbReference type="PROSITE" id="PS00678">
    <property type="entry name" value="WD_REPEATS_1"/>
    <property type="match status" value="1"/>
</dbReference>
<dbReference type="SUPFAM" id="SSF50978">
    <property type="entry name" value="WD40 repeat-like"/>
    <property type="match status" value="2"/>
</dbReference>
<dbReference type="GO" id="GO:0030488">
    <property type="term" value="P:tRNA methylation"/>
    <property type="evidence" value="ECO:0007669"/>
    <property type="project" value="TreeGrafter"/>
</dbReference>
<keyword evidence="9" id="KW-1185">Reference proteome</keyword>
<dbReference type="Pfam" id="PF00400">
    <property type="entry name" value="WD40"/>
    <property type="match status" value="2"/>
</dbReference>
<evidence type="ECO:0000256" key="6">
    <source>
        <dbReference type="ARBA" id="ARBA00038255"/>
    </source>
</evidence>
<evidence type="ECO:0000256" key="5">
    <source>
        <dbReference type="ARBA" id="ARBA00022737"/>
    </source>
</evidence>
<proteinExistence type="inferred from homology"/>
<evidence type="ECO:0000256" key="7">
    <source>
        <dbReference type="PROSITE-ProRule" id="PRU00221"/>
    </source>
</evidence>
<evidence type="ECO:0000313" key="9">
    <source>
        <dbReference type="Proteomes" id="UP000001628"/>
    </source>
</evidence>
<evidence type="ECO:0000256" key="4">
    <source>
        <dbReference type="ARBA" id="ARBA00022694"/>
    </source>
</evidence>
<comment type="similarity">
    <text evidence="6">Belongs to the WD repeat WDR6 family.</text>
</comment>
<dbReference type="InterPro" id="IPR001680">
    <property type="entry name" value="WD40_rpt"/>
</dbReference>
<name>C1G2V5_PARBD</name>
<dbReference type="InterPro" id="IPR051973">
    <property type="entry name" value="tRNA_Anticodon_Mtase-Reg"/>
</dbReference>
<dbReference type="PROSITE" id="PS50082">
    <property type="entry name" value="WD_REPEATS_2"/>
    <property type="match status" value="2"/>
</dbReference>
<dbReference type="AlphaFoldDB" id="C1G2V5"/>
<dbReference type="eggNOG" id="KOG0974">
    <property type="taxonomic scope" value="Eukaryota"/>
</dbReference>
<dbReference type="STRING" id="502780.C1G2V5"/>
<sequence length="1235" mass="135551">MSYAFEVRNIHEIACLVRFLYSVFFQHLDVCLPITAIRVLDAPNGRLIISGHGPYLQVVDDATGILLDRVQIFQRNNVHGIQLSSLKPPKPAFYAFFVWGGQSFRLCSLEVDRPESVSLSFLSSECATPDWILDASFHQPGNDDPNSAIVSGACLITAHNVLFGLNFENGLAKYHAKLHLYEIGTGLKSVLYSADVSWLSPKQVLVAAGTVFGEIVVWSCLLSTDSRLSPFESASVVIHHLFTGHEGSIFGVDISPEITWPNDVQARRFLASCSDDRTIRIWDISDRVYLENGTNEDVSVRPATRSTGFGDIFRDELEVDPKACIAKAWGHASRIWSACFVDMAISEKTASFKLVSRGEDATCQVWELNLRRSSATEDHQVSYKNAILKNTSIHAYHAGKNIWSMAVHVSSDSTATIYSGGADGSIISFDINTREAPSHCRTHTETYDIYDLSLRQSASLGSPVATPTQKLKSGDKLHRYAFVSGTCIVALSSRGKLNMAFISAPETEEAHTADQGETSVSWETIASLDTPGSQFALAGRPDLGIAIIGDVKGTIWWYRHDNRDLLTFTQLEKKITGIIFASSEPEYGCNMGPITSVAFVTISVEIPSSNLFLISDKNSPQDFTKIALELPSTFMTTSAVLVEHKSHLILGSKTGHLAIFDLERPTKFQSLVPVLIVFNIHARDTVTSITQLQQSIDSGNLILTTGRDGYYCIHALVRTGNANTPLTLQTIHRMAPPFGPYVDGAYFDKTTGDLILFGFKSTDFIIWNESIQAERASIECGGAHRIWAYNSYHADEQHEIFAWTKASSFNLFRKKAVLHHGIKLGNHGREIKVAAVSGAPFEFEGTRHRIIATGGEDTLIRISILDEANVAKPTGAFRCLRNLKKHNAGIQHLQWSPCGKILFSSAGAEEFYVWRLRPIPGFGLGTICEGECPKATADSDLRITSFDLMKVVNGEESVGSFVLCLAYSNSTVKISHYISTDDGGTFSVLANGEYTTNCLTRIKFCRSGSGLSLITASTDGHIATWNLSESLGDLFFLDGNCLKPLSRNQPSSTPHTISWQHRHCMHQSSIKAMEVSPLLQGEYLIVAGGDDNSISISRLSIGGGINSDTATNSFSTVSLPQAHASAVTAISILKRRSRPVAPNGHCCSVFEFLVVSSGNDQRLKLWWVEIDSTKMDKNQIAISLLQDVYTAVADMSSIVTFRKQIDEIEEDECGTLKDRILLCGVGTDLLSLDKQ</sequence>
<dbReference type="OrthoDB" id="5594999at2759"/>
<dbReference type="InterPro" id="IPR019775">
    <property type="entry name" value="WD40_repeat_CS"/>
</dbReference>
<protein>
    <submittedName>
        <fullName evidence="8">Uncharacterized protein</fullName>
    </submittedName>
</protein>
<keyword evidence="3 7" id="KW-0853">WD repeat</keyword>
<dbReference type="KEGG" id="pbn:PADG_01271"/>
<dbReference type="VEuPathDB" id="FungiDB:PADG_01271"/>
<dbReference type="GO" id="GO:0005737">
    <property type="term" value="C:cytoplasm"/>
    <property type="evidence" value="ECO:0007669"/>
    <property type="project" value="UniProtKB-SubCell"/>
</dbReference>
<feature type="repeat" description="WD" evidence="7">
    <location>
        <begin position="242"/>
        <end position="292"/>
    </location>
</feature>
<reference evidence="8 9" key="1">
    <citation type="journal article" date="2011" name="PLoS Genet.">
        <title>Comparative genomic analysis of human fungal pathogens causing paracoccidioidomycosis.</title>
        <authorList>
            <person name="Desjardins C.A."/>
            <person name="Champion M.D."/>
            <person name="Holder J.W."/>
            <person name="Muszewska A."/>
            <person name="Goldberg J."/>
            <person name="Bailao A.M."/>
            <person name="Brigido M.M."/>
            <person name="Ferreira M.E."/>
            <person name="Garcia A.M."/>
            <person name="Grynberg M."/>
            <person name="Gujja S."/>
            <person name="Heiman D.I."/>
            <person name="Henn M.R."/>
            <person name="Kodira C.D."/>
            <person name="Leon-Narvaez H."/>
            <person name="Longo L.V."/>
            <person name="Ma L.J."/>
            <person name="Malavazi I."/>
            <person name="Matsuo A.L."/>
            <person name="Morais F.V."/>
            <person name="Pereira M."/>
            <person name="Rodriguez-Brito S."/>
            <person name="Sakthikumar S."/>
            <person name="Salem-Izacc S.M."/>
            <person name="Sykes S.M."/>
            <person name="Teixeira M.M."/>
            <person name="Vallejo M.C."/>
            <person name="Walter M.E."/>
            <person name="Yandava C."/>
            <person name="Young S."/>
            <person name="Zeng Q."/>
            <person name="Zucker J."/>
            <person name="Felipe M.S."/>
            <person name="Goldman G.H."/>
            <person name="Haas B.J."/>
            <person name="McEwen J.G."/>
            <person name="Nino-Vega G."/>
            <person name="Puccia R."/>
            <person name="San-Blas G."/>
            <person name="Soares C.M."/>
            <person name="Birren B.W."/>
            <person name="Cuomo C.A."/>
        </authorList>
    </citation>
    <scope>NUCLEOTIDE SEQUENCE [LARGE SCALE GENOMIC DNA]</scope>
    <source>
        <strain evidence="8 9">Pb18</strain>
    </source>
</reference>
<dbReference type="Proteomes" id="UP000001628">
    <property type="component" value="Unassembled WGS sequence"/>
</dbReference>
<organism evidence="8 9">
    <name type="scientific">Paracoccidioides brasiliensis (strain Pb18)</name>
    <dbReference type="NCBI Taxonomy" id="502780"/>
    <lineage>
        <taxon>Eukaryota</taxon>
        <taxon>Fungi</taxon>
        <taxon>Dikarya</taxon>
        <taxon>Ascomycota</taxon>
        <taxon>Pezizomycotina</taxon>
        <taxon>Eurotiomycetes</taxon>
        <taxon>Eurotiomycetidae</taxon>
        <taxon>Onygenales</taxon>
        <taxon>Ajellomycetaceae</taxon>
        <taxon>Paracoccidioides</taxon>
    </lineage>
</organism>
<dbReference type="RefSeq" id="XP_010756847.1">
    <property type="nucleotide sequence ID" value="XM_010758545.1"/>
</dbReference>
<dbReference type="SMART" id="SM00320">
    <property type="entry name" value="WD40"/>
    <property type="match status" value="8"/>
</dbReference>
<dbReference type="OMA" id="IIVWSCF"/>
<dbReference type="HOGENOM" id="CLU_002615_1_0_1"/>
<evidence type="ECO:0000256" key="1">
    <source>
        <dbReference type="ARBA" id="ARBA00004496"/>
    </source>
</evidence>
<dbReference type="Gene3D" id="2.130.10.10">
    <property type="entry name" value="YVTN repeat-like/Quinoprotein amine dehydrogenase"/>
    <property type="match status" value="3"/>
</dbReference>
<dbReference type="EMBL" id="KN275958">
    <property type="protein sequence ID" value="EEH45121.2"/>
    <property type="molecule type" value="Genomic_DNA"/>
</dbReference>
<evidence type="ECO:0000256" key="2">
    <source>
        <dbReference type="ARBA" id="ARBA00022490"/>
    </source>
</evidence>
<dbReference type="PROSITE" id="PS50294">
    <property type="entry name" value="WD_REPEATS_REGION"/>
    <property type="match status" value="1"/>
</dbReference>
<dbReference type="PANTHER" id="PTHR14344:SF3">
    <property type="entry name" value="WD REPEAT-CONTAINING PROTEIN 6"/>
    <property type="match status" value="1"/>
</dbReference>